<dbReference type="EMBL" id="CAJVCH010206886">
    <property type="protein sequence ID" value="CAG7731153.1"/>
    <property type="molecule type" value="Genomic_DNA"/>
</dbReference>
<keyword evidence="11 12" id="KW-0407">Ion channel</keyword>
<evidence type="ECO:0000256" key="7">
    <source>
        <dbReference type="ARBA" id="ARBA00023053"/>
    </source>
</evidence>
<evidence type="ECO:0000313" key="14">
    <source>
        <dbReference type="EMBL" id="CAG7731153.1"/>
    </source>
</evidence>
<name>A0A8J2K0Z2_9HEXA</name>
<dbReference type="AlphaFoldDB" id="A0A8J2K0Z2"/>
<evidence type="ECO:0000256" key="10">
    <source>
        <dbReference type="ARBA" id="ARBA00023201"/>
    </source>
</evidence>
<dbReference type="OrthoDB" id="6021021at2759"/>
<keyword evidence="4 12" id="KW-0894">Sodium channel</keyword>
<evidence type="ECO:0000313" key="15">
    <source>
        <dbReference type="Proteomes" id="UP000708208"/>
    </source>
</evidence>
<dbReference type="GO" id="GO:0005886">
    <property type="term" value="C:plasma membrane"/>
    <property type="evidence" value="ECO:0007669"/>
    <property type="project" value="TreeGrafter"/>
</dbReference>
<comment type="similarity">
    <text evidence="2 12">Belongs to the amiloride-sensitive sodium channel (TC 1.A.6) family.</text>
</comment>
<accession>A0A8J2K0Z2</accession>
<organism evidence="14 15">
    <name type="scientific">Allacma fusca</name>
    <dbReference type="NCBI Taxonomy" id="39272"/>
    <lineage>
        <taxon>Eukaryota</taxon>
        <taxon>Metazoa</taxon>
        <taxon>Ecdysozoa</taxon>
        <taxon>Arthropoda</taxon>
        <taxon>Hexapoda</taxon>
        <taxon>Collembola</taxon>
        <taxon>Symphypleona</taxon>
        <taxon>Sminthuridae</taxon>
        <taxon>Allacma</taxon>
    </lineage>
</organism>
<evidence type="ECO:0000256" key="1">
    <source>
        <dbReference type="ARBA" id="ARBA00004141"/>
    </source>
</evidence>
<gene>
    <name evidence="14" type="ORF">AFUS01_LOCUS19760</name>
</gene>
<evidence type="ECO:0000256" key="13">
    <source>
        <dbReference type="SAM" id="Phobius"/>
    </source>
</evidence>
<dbReference type="Pfam" id="PF00858">
    <property type="entry name" value="ASC"/>
    <property type="match status" value="1"/>
</dbReference>
<evidence type="ECO:0000256" key="9">
    <source>
        <dbReference type="ARBA" id="ARBA00023136"/>
    </source>
</evidence>
<evidence type="ECO:0000256" key="4">
    <source>
        <dbReference type="ARBA" id="ARBA00022461"/>
    </source>
</evidence>
<sequence>MSFMKQRSFNNDSWAWAQKAAENPWQTHKPPNWRQVRMTGRLPWRHNSVTGLSQQLKDMDEDVDEPTCKKQFHLYCDYTTMHGIRYIAEENRTYGEKVYWAIWCIGMFCTAVYMMSKIYTRWESSPVITSVSNTNFPVTNINFPAVTVCTVNKAVQEKMVIQGCRYK</sequence>
<dbReference type="InterPro" id="IPR001873">
    <property type="entry name" value="ENaC"/>
</dbReference>
<keyword evidence="15" id="KW-1185">Reference proteome</keyword>
<keyword evidence="7" id="KW-0915">Sodium</keyword>
<comment type="subcellular location">
    <subcellularLocation>
        <location evidence="1">Membrane</location>
        <topology evidence="1">Multi-pass membrane protein</topology>
    </subcellularLocation>
</comment>
<keyword evidence="6 13" id="KW-1133">Transmembrane helix</keyword>
<keyword evidence="9 13" id="KW-0472">Membrane</keyword>
<keyword evidence="3 12" id="KW-0813">Transport</keyword>
<evidence type="ECO:0000256" key="8">
    <source>
        <dbReference type="ARBA" id="ARBA00023065"/>
    </source>
</evidence>
<reference evidence="14" key="1">
    <citation type="submission" date="2021-06" db="EMBL/GenBank/DDBJ databases">
        <authorList>
            <person name="Hodson N. C."/>
            <person name="Mongue J. A."/>
            <person name="Jaron S. K."/>
        </authorList>
    </citation>
    <scope>NUCLEOTIDE SEQUENCE</scope>
</reference>
<dbReference type="PANTHER" id="PTHR11690:SF288">
    <property type="entry name" value="AMILORIDE-SENSITIVE NA+ CHANNEL-RELATED"/>
    <property type="match status" value="1"/>
</dbReference>
<keyword evidence="10 12" id="KW-0739">Sodium transport</keyword>
<evidence type="ECO:0000256" key="11">
    <source>
        <dbReference type="ARBA" id="ARBA00023303"/>
    </source>
</evidence>
<evidence type="ECO:0000256" key="12">
    <source>
        <dbReference type="RuleBase" id="RU000679"/>
    </source>
</evidence>
<proteinExistence type="inferred from homology"/>
<evidence type="ECO:0000256" key="2">
    <source>
        <dbReference type="ARBA" id="ARBA00007193"/>
    </source>
</evidence>
<keyword evidence="8 12" id="KW-0406">Ion transport</keyword>
<keyword evidence="5 12" id="KW-0812">Transmembrane</keyword>
<feature type="transmembrane region" description="Helical" evidence="13">
    <location>
        <begin position="98"/>
        <end position="116"/>
    </location>
</feature>
<dbReference type="GO" id="GO:0015280">
    <property type="term" value="F:ligand-gated sodium channel activity"/>
    <property type="evidence" value="ECO:0007669"/>
    <property type="project" value="TreeGrafter"/>
</dbReference>
<comment type="caution">
    <text evidence="14">The sequence shown here is derived from an EMBL/GenBank/DDBJ whole genome shotgun (WGS) entry which is preliminary data.</text>
</comment>
<evidence type="ECO:0000256" key="5">
    <source>
        <dbReference type="ARBA" id="ARBA00022692"/>
    </source>
</evidence>
<protein>
    <submittedName>
        <fullName evidence="14">Uncharacterized protein</fullName>
    </submittedName>
</protein>
<evidence type="ECO:0000256" key="6">
    <source>
        <dbReference type="ARBA" id="ARBA00022989"/>
    </source>
</evidence>
<evidence type="ECO:0000256" key="3">
    <source>
        <dbReference type="ARBA" id="ARBA00022448"/>
    </source>
</evidence>
<dbReference type="PANTHER" id="PTHR11690">
    <property type="entry name" value="AMILORIDE-SENSITIVE SODIUM CHANNEL-RELATED"/>
    <property type="match status" value="1"/>
</dbReference>
<dbReference type="Proteomes" id="UP000708208">
    <property type="component" value="Unassembled WGS sequence"/>
</dbReference>